<dbReference type="SUPFAM" id="SSF53756">
    <property type="entry name" value="UDP-Glycosyltransferase/glycogen phosphorylase"/>
    <property type="match status" value="1"/>
</dbReference>
<dbReference type="PANTHER" id="PTHR12526">
    <property type="entry name" value="GLYCOSYLTRANSFERASE"/>
    <property type="match status" value="1"/>
</dbReference>
<dbReference type="Proteomes" id="UP001241110">
    <property type="component" value="Unassembled WGS sequence"/>
</dbReference>
<sequence>MNVTLINTYQSSGGAAVACRRLALALRKSYTNATLLVQEQVFAEGFVTPVATSYLQKKAVFGRFVAERLYFYFFEKSKQVRFAFSPGVAGIDISTHPAILQADVLHLHWIHFGFLSLGSLKRLLSLNKPIVWTLHDMWAMTGGCHYSGTCAHYLSHCHECPFLKHPSEKDLSYRIFEKKKALLQNAPIHFVTCSQWLADKARQSALLRQFPVTAIPNPIDTELYKPMDVLALREKLGLPVDKKLLLFGAMNTQDPRKGFAYLEKALNQLYEADKNLKEQIELVIFGKAEEEVLRRLPFHVHDYGSVKGDTALVELYNVCDAMVLPSLEDNLPNTVMEALACGTPVVAFDTGGLPEMIDHRQNGYLAVYKSAEDLSKGILFVLEEKRQESLLQNARQSVLQRFTEEHVAGRYQSLYHSISHKKK</sequence>
<evidence type="ECO:0000313" key="3">
    <source>
        <dbReference type="EMBL" id="MDJ1480449.1"/>
    </source>
</evidence>
<evidence type="ECO:0000259" key="1">
    <source>
        <dbReference type="Pfam" id="PF00534"/>
    </source>
</evidence>
<dbReference type="RefSeq" id="WP_313977136.1">
    <property type="nucleotide sequence ID" value="NZ_JASJOS010000003.1"/>
</dbReference>
<dbReference type="CDD" id="cd03825">
    <property type="entry name" value="GT4_WcaC-like"/>
    <property type="match status" value="1"/>
</dbReference>
<accession>A0AAE3U567</accession>
<dbReference type="InterPro" id="IPR028098">
    <property type="entry name" value="Glyco_trans_4-like_N"/>
</dbReference>
<evidence type="ECO:0000313" key="4">
    <source>
        <dbReference type="Proteomes" id="UP001241110"/>
    </source>
</evidence>
<dbReference type="PANTHER" id="PTHR12526:SF637">
    <property type="entry name" value="GLYCOSYLTRANSFERASE EPSF-RELATED"/>
    <property type="match status" value="1"/>
</dbReference>
<dbReference type="InterPro" id="IPR001296">
    <property type="entry name" value="Glyco_trans_1"/>
</dbReference>
<comment type="caution">
    <text evidence="3">The sequence shown here is derived from an EMBL/GenBank/DDBJ whole genome shotgun (WGS) entry which is preliminary data.</text>
</comment>
<reference evidence="3" key="1">
    <citation type="submission" date="2023-05" db="EMBL/GenBank/DDBJ databases">
        <authorList>
            <person name="Zhang X."/>
        </authorList>
    </citation>
    <scope>NUCLEOTIDE SEQUENCE</scope>
    <source>
        <strain evidence="3">YF14B1</strain>
    </source>
</reference>
<name>A0AAE3U567_9BACT</name>
<dbReference type="GO" id="GO:0016757">
    <property type="term" value="F:glycosyltransferase activity"/>
    <property type="evidence" value="ECO:0007669"/>
    <property type="project" value="InterPro"/>
</dbReference>
<dbReference type="AlphaFoldDB" id="A0AAE3U567"/>
<dbReference type="Gene3D" id="3.40.50.2000">
    <property type="entry name" value="Glycogen Phosphorylase B"/>
    <property type="match status" value="2"/>
</dbReference>
<protein>
    <submittedName>
        <fullName evidence="3">Glycosyltransferase family 4 protein</fullName>
    </submittedName>
</protein>
<evidence type="ECO:0000259" key="2">
    <source>
        <dbReference type="Pfam" id="PF13439"/>
    </source>
</evidence>
<proteinExistence type="predicted"/>
<dbReference type="Pfam" id="PF00534">
    <property type="entry name" value="Glycos_transf_1"/>
    <property type="match status" value="1"/>
</dbReference>
<dbReference type="EMBL" id="JASJOS010000003">
    <property type="protein sequence ID" value="MDJ1480449.1"/>
    <property type="molecule type" value="Genomic_DNA"/>
</dbReference>
<feature type="domain" description="Glycosyl transferase family 1" evidence="1">
    <location>
        <begin position="232"/>
        <end position="396"/>
    </location>
</feature>
<dbReference type="Pfam" id="PF13439">
    <property type="entry name" value="Glyco_transf_4"/>
    <property type="match status" value="1"/>
</dbReference>
<organism evidence="3 4">
    <name type="scientific">Xanthocytophaga flava</name>
    <dbReference type="NCBI Taxonomy" id="3048013"/>
    <lineage>
        <taxon>Bacteria</taxon>
        <taxon>Pseudomonadati</taxon>
        <taxon>Bacteroidota</taxon>
        <taxon>Cytophagia</taxon>
        <taxon>Cytophagales</taxon>
        <taxon>Rhodocytophagaceae</taxon>
        <taxon>Xanthocytophaga</taxon>
    </lineage>
</organism>
<feature type="domain" description="Glycosyltransferase subfamily 4-like N-terminal" evidence="2">
    <location>
        <begin position="13"/>
        <end position="222"/>
    </location>
</feature>
<gene>
    <name evidence="3" type="ORF">QNI16_08135</name>
</gene>